<evidence type="ECO:0000313" key="1">
    <source>
        <dbReference type="EMBL" id="KAH3856280.1"/>
    </source>
</evidence>
<dbReference type="Proteomes" id="UP000828390">
    <property type="component" value="Unassembled WGS sequence"/>
</dbReference>
<gene>
    <name evidence="1" type="ORF">DPMN_098865</name>
</gene>
<evidence type="ECO:0000313" key="2">
    <source>
        <dbReference type="Proteomes" id="UP000828390"/>
    </source>
</evidence>
<dbReference type="AlphaFoldDB" id="A0A9D4LD07"/>
<accession>A0A9D4LD07</accession>
<organism evidence="1 2">
    <name type="scientific">Dreissena polymorpha</name>
    <name type="common">Zebra mussel</name>
    <name type="synonym">Mytilus polymorpha</name>
    <dbReference type="NCBI Taxonomy" id="45954"/>
    <lineage>
        <taxon>Eukaryota</taxon>
        <taxon>Metazoa</taxon>
        <taxon>Spiralia</taxon>
        <taxon>Lophotrochozoa</taxon>
        <taxon>Mollusca</taxon>
        <taxon>Bivalvia</taxon>
        <taxon>Autobranchia</taxon>
        <taxon>Heteroconchia</taxon>
        <taxon>Euheterodonta</taxon>
        <taxon>Imparidentia</taxon>
        <taxon>Neoheterodontei</taxon>
        <taxon>Myida</taxon>
        <taxon>Dreissenoidea</taxon>
        <taxon>Dreissenidae</taxon>
        <taxon>Dreissena</taxon>
    </lineage>
</organism>
<dbReference type="EMBL" id="JAIWYP010000003">
    <property type="protein sequence ID" value="KAH3856280.1"/>
    <property type="molecule type" value="Genomic_DNA"/>
</dbReference>
<comment type="caution">
    <text evidence="1">The sequence shown here is derived from an EMBL/GenBank/DDBJ whole genome shotgun (WGS) entry which is preliminary data.</text>
</comment>
<protein>
    <submittedName>
        <fullName evidence="1">Uncharacterized protein</fullName>
    </submittedName>
</protein>
<keyword evidence="2" id="KW-1185">Reference proteome</keyword>
<sequence length="125" mass="14158">MGGNMGVAEVGQQIARLQSLPKAIQSLPKALSFDGKGSWQAFLTRFLNFASTFEWTEEEKRDYLCLCPTDKASECYALTSDRHVEMTYEEVVEKLEKQFGYPTMPETAMITFYSSCQGEEESLND</sequence>
<name>A0A9D4LD07_DREPO</name>
<reference evidence="1" key="2">
    <citation type="submission" date="2020-11" db="EMBL/GenBank/DDBJ databases">
        <authorList>
            <person name="McCartney M.A."/>
            <person name="Auch B."/>
            <person name="Kono T."/>
            <person name="Mallez S."/>
            <person name="Becker A."/>
            <person name="Gohl D.M."/>
            <person name="Silverstein K.A.T."/>
            <person name="Koren S."/>
            <person name="Bechman K.B."/>
            <person name="Herman A."/>
            <person name="Abrahante J.E."/>
            <person name="Garbe J."/>
        </authorList>
    </citation>
    <scope>NUCLEOTIDE SEQUENCE</scope>
    <source>
        <strain evidence="1">Duluth1</strain>
        <tissue evidence="1">Whole animal</tissue>
    </source>
</reference>
<proteinExistence type="predicted"/>
<reference evidence="1" key="1">
    <citation type="journal article" date="2019" name="bioRxiv">
        <title>The Genome of the Zebra Mussel, Dreissena polymorpha: A Resource for Invasive Species Research.</title>
        <authorList>
            <person name="McCartney M.A."/>
            <person name="Auch B."/>
            <person name="Kono T."/>
            <person name="Mallez S."/>
            <person name="Zhang Y."/>
            <person name="Obille A."/>
            <person name="Becker A."/>
            <person name="Abrahante J.E."/>
            <person name="Garbe J."/>
            <person name="Badalamenti J.P."/>
            <person name="Herman A."/>
            <person name="Mangelson H."/>
            <person name="Liachko I."/>
            <person name="Sullivan S."/>
            <person name="Sone E.D."/>
            <person name="Koren S."/>
            <person name="Silverstein K.A.T."/>
            <person name="Beckman K.B."/>
            <person name="Gohl D.M."/>
        </authorList>
    </citation>
    <scope>NUCLEOTIDE SEQUENCE</scope>
    <source>
        <strain evidence="1">Duluth1</strain>
        <tissue evidence="1">Whole animal</tissue>
    </source>
</reference>